<reference evidence="1 2" key="1">
    <citation type="submission" date="2018-02" db="EMBL/GenBank/DDBJ databases">
        <title>The draft genome of Phyllobacterium myrsinacearum DSM5892.</title>
        <authorList>
            <person name="Li L."/>
            <person name="Liu L."/>
            <person name="Zhang X."/>
            <person name="Wang T."/>
        </authorList>
    </citation>
    <scope>NUCLEOTIDE SEQUENCE [LARGE SCALE GENOMIC DNA]</scope>
    <source>
        <strain evidence="1 2">DSM 5892</strain>
    </source>
</reference>
<sequence>MSLPDRFQPMSGSKRLLSACVLGMALIAGGCQVRPLYSDPGPVAGAGAGVSGSVQSKLATIAIAEVGTREAQQVRNNLIFMFNHGAGQPANAAYTLQLGVSYQDLSLALIQNATNDKSGQPTAGSMRMTGSYTLTRIADGKVVGKGTRLVTADYDAPRQRYAVLRAQRDAINRAAREVAEALNLSVAQDMSKL</sequence>
<accession>A0A2S9JK03</accession>
<organism evidence="1 2">
    <name type="scientific">Phyllobacterium myrsinacearum</name>
    <dbReference type="NCBI Taxonomy" id="28101"/>
    <lineage>
        <taxon>Bacteria</taxon>
        <taxon>Pseudomonadati</taxon>
        <taxon>Pseudomonadota</taxon>
        <taxon>Alphaproteobacteria</taxon>
        <taxon>Hyphomicrobiales</taxon>
        <taxon>Phyllobacteriaceae</taxon>
        <taxon>Phyllobacterium</taxon>
    </lineage>
</organism>
<dbReference type="EMBL" id="PVBT01000003">
    <property type="protein sequence ID" value="PRD53285.1"/>
    <property type="molecule type" value="Genomic_DNA"/>
</dbReference>
<dbReference type="PROSITE" id="PS51257">
    <property type="entry name" value="PROKAR_LIPOPROTEIN"/>
    <property type="match status" value="1"/>
</dbReference>
<dbReference type="Proteomes" id="UP000238563">
    <property type="component" value="Unassembled WGS sequence"/>
</dbReference>
<evidence type="ECO:0000313" key="2">
    <source>
        <dbReference type="Proteomes" id="UP000238563"/>
    </source>
</evidence>
<gene>
    <name evidence="1" type="ORF">C5750_12925</name>
</gene>
<dbReference type="Gene3D" id="3.30.160.150">
    <property type="entry name" value="Lipoprotein like domain"/>
    <property type="match status" value="1"/>
</dbReference>
<dbReference type="RefSeq" id="WP_105734291.1">
    <property type="nucleotide sequence ID" value="NZ_PVBT01000003.1"/>
</dbReference>
<dbReference type="OrthoDB" id="7678210at2"/>
<evidence type="ECO:0000313" key="1">
    <source>
        <dbReference type="EMBL" id="PRD53285.1"/>
    </source>
</evidence>
<keyword evidence="2" id="KW-1185">Reference proteome</keyword>
<proteinExistence type="predicted"/>
<dbReference type="GO" id="GO:0019867">
    <property type="term" value="C:outer membrane"/>
    <property type="evidence" value="ECO:0007669"/>
    <property type="project" value="InterPro"/>
</dbReference>
<dbReference type="GO" id="GO:0043165">
    <property type="term" value="P:Gram-negative-bacterium-type cell outer membrane assembly"/>
    <property type="evidence" value="ECO:0007669"/>
    <property type="project" value="InterPro"/>
</dbReference>
<dbReference type="AlphaFoldDB" id="A0A2S9JK03"/>
<name>A0A2S9JK03_9HYPH</name>
<comment type="caution">
    <text evidence="1">The sequence shown here is derived from an EMBL/GenBank/DDBJ whole genome shotgun (WGS) entry which is preliminary data.</text>
</comment>
<evidence type="ECO:0008006" key="3">
    <source>
        <dbReference type="Google" id="ProtNLM"/>
    </source>
</evidence>
<protein>
    <recommendedName>
        <fullName evidence="3">LPS-assembly lipoprotein</fullName>
    </recommendedName>
</protein>
<dbReference type="InterPro" id="IPR007485">
    <property type="entry name" value="LPS_assembly_LptE"/>
</dbReference>
<dbReference type="Pfam" id="PF04390">
    <property type="entry name" value="LptE"/>
    <property type="match status" value="1"/>
</dbReference>